<keyword evidence="3" id="KW-1185">Reference proteome</keyword>
<gene>
    <name evidence="2" type="primary">Acey_s0118.g748</name>
    <name evidence="2" type="ORF">Y032_0118g748</name>
</gene>
<dbReference type="OrthoDB" id="5876532at2759"/>
<dbReference type="Proteomes" id="UP000024635">
    <property type="component" value="Unassembled WGS sequence"/>
</dbReference>
<feature type="region of interest" description="Disordered" evidence="1">
    <location>
        <begin position="94"/>
        <end position="128"/>
    </location>
</feature>
<evidence type="ECO:0000256" key="1">
    <source>
        <dbReference type="SAM" id="MobiDB-lite"/>
    </source>
</evidence>
<reference evidence="3" key="1">
    <citation type="journal article" date="2015" name="Nat. Genet.">
        <title>The genome and transcriptome of the zoonotic hookworm Ancylostoma ceylanicum identify infection-specific gene families.</title>
        <authorList>
            <person name="Schwarz E.M."/>
            <person name="Hu Y."/>
            <person name="Antoshechkin I."/>
            <person name="Miller M.M."/>
            <person name="Sternberg P.W."/>
            <person name="Aroian R.V."/>
        </authorList>
    </citation>
    <scope>NUCLEOTIDE SEQUENCE</scope>
    <source>
        <strain evidence="3">HY135</strain>
    </source>
</reference>
<protein>
    <submittedName>
        <fullName evidence="2">Uncharacterized protein</fullName>
    </submittedName>
</protein>
<comment type="caution">
    <text evidence="2">The sequence shown here is derived from an EMBL/GenBank/DDBJ whole genome shotgun (WGS) entry which is preliminary data.</text>
</comment>
<dbReference type="AlphaFoldDB" id="A0A016TBK8"/>
<feature type="compositionally biased region" description="Low complexity" evidence="1">
    <location>
        <begin position="116"/>
        <end position="126"/>
    </location>
</feature>
<feature type="region of interest" description="Disordered" evidence="1">
    <location>
        <begin position="1"/>
        <end position="23"/>
    </location>
</feature>
<evidence type="ECO:0000313" key="2">
    <source>
        <dbReference type="EMBL" id="EYC00051.1"/>
    </source>
</evidence>
<sequence>MATSPTNADHSTGSKVDNSTQPTSDAQYSFFWDENLPDKCCMSEFRMELQPTVALPIRSVQTLVYEDEHAETLGYPVAKETKQIDNEQCCNPSIATQTEEEPTDEKRRIHSDAMPGTSGTSGTSTSADDVTTAYESDDIYKPTVTPAPYKIFHDAIMQRRMQRRQIRRAEQFLRNSVLSARDNQVYDEFATPARQSTQYCDIDANDDATLWMLLQLSAKKLRGQTWPCRNRDDLRELILINRVAEKAFSHLFPPIKP</sequence>
<proteinExistence type="predicted"/>
<organism evidence="2 3">
    <name type="scientific">Ancylostoma ceylanicum</name>
    <dbReference type="NCBI Taxonomy" id="53326"/>
    <lineage>
        <taxon>Eukaryota</taxon>
        <taxon>Metazoa</taxon>
        <taxon>Ecdysozoa</taxon>
        <taxon>Nematoda</taxon>
        <taxon>Chromadorea</taxon>
        <taxon>Rhabditida</taxon>
        <taxon>Rhabditina</taxon>
        <taxon>Rhabditomorpha</taxon>
        <taxon>Strongyloidea</taxon>
        <taxon>Ancylostomatidae</taxon>
        <taxon>Ancylostomatinae</taxon>
        <taxon>Ancylostoma</taxon>
    </lineage>
</organism>
<evidence type="ECO:0000313" key="3">
    <source>
        <dbReference type="Proteomes" id="UP000024635"/>
    </source>
</evidence>
<dbReference type="EMBL" id="JARK01001454">
    <property type="protein sequence ID" value="EYC00051.1"/>
    <property type="molecule type" value="Genomic_DNA"/>
</dbReference>
<accession>A0A016TBK8</accession>
<name>A0A016TBK8_9BILA</name>